<organism evidence="2 3">
    <name type="scientific">[Mycobacterium] zoologicum</name>
    <dbReference type="NCBI Taxonomy" id="2872311"/>
    <lineage>
        <taxon>Bacteria</taxon>
        <taxon>Bacillati</taxon>
        <taxon>Actinomycetota</taxon>
        <taxon>Actinomycetes</taxon>
        <taxon>Mycobacteriales</taxon>
        <taxon>Mycobacteriaceae</taxon>
        <taxon>Mycolicibacter</taxon>
    </lineage>
</organism>
<keyword evidence="3" id="KW-1185">Reference proteome</keyword>
<evidence type="ECO:0000259" key="1">
    <source>
        <dbReference type="Pfam" id="PF02470"/>
    </source>
</evidence>
<feature type="domain" description="Mce/MlaD" evidence="1">
    <location>
        <begin position="37"/>
        <end position="111"/>
    </location>
</feature>
<reference evidence="2 3" key="1">
    <citation type="submission" date="2023-12" db="EMBL/GenBank/DDBJ databases">
        <title>Description of new species of Mycobacterium terrae complex isolated from sewage at the Sao Paulo Zoological Park Foundation in Brazil.</title>
        <authorList>
            <person name="Romagnoli C.L."/>
            <person name="Conceicao E.C."/>
            <person name="Machado E."/>
            <person name="Barreto L.B.P.F."/>
            <person name="Sharma A."/>
            <person name="Silva N.M."/>
            <person name="Marques L.E."/>
            <person name="Juliana M.A."/>
            <person name="Lourenco M.C.S."/>
            <person name="Digiampietri L.A."/>
            <person name="Suffys P.N."/>
            <person name="Viana-Niero C."/>
        </authorList>
    </citation>
    <scope>NUCLEOTIDE SEQUENCE [LARGE SCALE GENOMIC DNA]</scope>
    <source>
        <strain evidence="2 3">MYC123</strain>
    </source>
</reference>
<dbReference type="RefSeq" id="WP_224864868.1">
    <property type="nucleotide sequence ID" value="NZ_JAYJJS010000001.1"/>
</dbReference>
<evidence type="ECO:0000313" key="2">
    <source>
        <dbReference type="EMBL" id="MEB3050816.1"/>
    </source>
</evidence>
<sequence>MSRHLIRNKSMAIGLAVAALAGILFWKVISGERHHALTVTAQFEEAVGLYEGNAVSVLGMPIGKVTEITPKDDYVEVKLVIDKPIDMPADVSAVTVATSILTDRHVELTPPYTGGPKLRDGDVLTLPRTRTPVEFDRTLAMADKLSRALEGDGQGHGALANLIGIGAKISSGSGPDIKAALDQLSQALRLGADNGAATGKTVASISTSLADLAQAAADNDTAIREFGSNVRALSDLVAAENLGAGRTGAKANQILDQAAALLERNRATLKGTVGDFGKLTDVLVDNRRQLEEILDVLPLVGNNIYNAVDPSGHTLRIHPTLDKLMLNGQMAKEVCNLAGIKDLGCATGTVADNAPEFGTTFFVEGMTGLLERMAGADK</sequence>
<dbReference type="InterPro" id="IPR052336">
    <property type="entry name" value="MlaD_Phospholipid_Transporter"/>
</dbReference>
<dbReference type="Proteomes" id="UP001299046">
    <property type="component" value="Unassembled WGS sequence"/>
</dbReference>
<dbReference type="PANTHER" id="PTHR33371:SF4">
    <property type="entry name" value="INTERMEMBRANE PHOSPHOLIPID TRANSPORT SYSTEM BINDING PROTEIN MLAD"/>
    <property type="match status" value="1"/>
</dbReference>
<dbReference type="PANTHER" id="PTHR33371">
    <property type="entry name" value="INTERMEMBRANE PHOSPHOLIPID TRANSPORT SYSTEM BINDING PROTEIN MLAD-RELATED"/>
    <property type="match status" value="1"/>
</dbReference>
<dbReference type="InterPro" id="IPR005693">
    <property type="entry name" value="Mce"/>
</dbReference>
<name>A0ABU5YLV5_9MYCO</name>
<evidence type="ECO:0000313" key="3">
    <source>
        <dbReference type="Proteomes" id="UP001299046"/>
    </source>
</evidence>
<proteinExistence type="predicted"/>
<dbReference type="NCBIfam" id="TIGR00996">
    <property type="entry name" value="Mtu_fam_mce"/>
    <property type="match status" value="1"/>
</dbReference>
<protein>
    <submittedName>
        <fullName evidence="2">MlaD family protein</fullName>
    </submittedName>
</protein>
<accession>A0ABU5YLV5</accession>
<dbReference type="InterPro" id="IPR003399">
    <property type="entry name" value="Mce/MlaD"/>
</dbReference>
<comment type="caution">
    <text evidence="2">The sequence shown here is derived from an EMBL/GenBank/DDBJ whole genome shotgun (WGS) entry which is preliminary data.</text>
</comment>
<dbReference type="Pfam" id="PF02470">
    <property type="entry name" value="MlaD"/>
    <property type="match status" value="1"/>
</dbReference>
<dbReference type="EMBL" id="JAYJJT010000015">
    <property type="protein sequence ID" value="MEB3050816.1"/>
    <property type="molecule type" value="Genomic_DNA"/>
</dbReference>
<gene>
    <name evidence="2" type="ORF">KV112_13905</name>
</gene>